<dbReference type="Proteomes" id="UP000015102">
    <property type="component" value="Unassembled WGS sequence"/>
</dbReference>
<keyword evidence="2" id="KW-1185">Reference proteome</keyword>
<reference evidence="1" key="2">
    <citation type="submission" date="2015-06" db="UniProtKB">
        <authorList>
            <consortium name="EnsemblMetazoa"/>
        </authorList>
    </citation>
    <scope>IDENTIFICATION</scope>
</reference>
<sequence>MVVKFWISISSVQSFNLTKMFKILAICFFALVAAVSAKPGIVAPVAYTSPLAYPAYTSPLAYASPYTSPYTYASAYPYVASPYYAGYSAYPYASPYYIRRR</sequence>
<dbReference type="HOGENOM" id="CLU_190180_0_0_1"/>
<dbReference type="InterPro" id="IPR054721">
    <property type="entry name" value="GEO12453p1-like"/>
</dbReference>
<dbReference type="Pfam" id="PF22861">
    <property type="entry name" value="GEO12453p1-like"/>
    <property type="match status" value="1"/>
</dbReference>
<dbReference type="AlphaFoldDB" id="T1GLD8"/>
<evidence type="ECO:0000313" key="2">
    <source>
        <dbReference type="Proteomes" id="UP000015102"/>
    </source>
</evidence>
<proteinExistence type="predicted"/>
<reference evidence="2" key="1">
    <citation type="submission" date="2013-02" db="EMBL/GenBank/DDBJ databases">
        <authorList>
            <person name="Hughes D."/>
        </authorList>
    </citation>
    <scope>NUCLEOTIDE SEQUENCE</scope>
    <source>
        <strain>Durham</strain>
        <strain evidence="2">NC isolate 2 -- Noor lab</strain>
    </source>
</reference>
<accession>T1GLD8</accession>
<organism evidence="1 2">
    <name type="scientific">Megaselia scalaris</name>
    <name type="common">Humpbacked fly</name>
    <name type="synonym">Phora scalaris</name>
    <dbReference type="NCBI Taxonomy" id="36166"/>
    <lineage>
        <taxon>Eukaryota</taxon>
        <taxon>Metazoa</taxon>
        <taxon>Ecdysozoa</taxon>
        <taxon>Arthropoda</taxon>
        <taxon>Hexapoda</taxon>
        <taxon>Insecta</taxon>
        <taxon>Pterygota</taxon>
        <taxon>Neoptera</taxon>
        <taxon>Endopterygota</taxon>
        <taxon>Diptera</taxon>
        <taxon>Brachycera</taxon>
        <taxon>Muscomorpha</taxon>
        <taxon>Platypezoidea</taxon>
        <taxon>Phoridae</taxon>
        <taxon>Megaseliini</taxon>
        <taxon>Megaselia</taxon>
    </lineage>
</organism>
<name>T1GLD8_MEGSC</name>
<dbReference type="EnsemblMetazoa" id="MESCA004338-RA">
    <property type="protein sequence ID" value="MESCA004338-PA"/>
    <property type="gene ID" value="MESCA004338"/>
</dbReference>
<dbReference type="EMBL" id="CAQQ02042579">
    <property type="status" value="NOT_ANNOTATED_CDS"/>
    <property type="molecule type" value="Genomic_DNA"/>
</dbReference>
<dbReference type="OMA" id="KFWISIS"/>
<protein>
    <submittedName>
        <fullName evidence="1">Uncharacterized protein</fullName>
    </submittedName>
</protein>
<evidence type="ECO:0000313" key="1">
    <source>
        <dbReference type="EnsemblMetazoa" id="MESCA004338-PA"/>
    </source>
</evidence>